<dbReference type="Proteomes" id="UP000250434">
    <property type="component" value="Chromosome"/>
</dbReference>
<gene>
    <name evidence="4" type="ORF">A4R43_38485</name>
</gene>
<dbReference type="InterPro" id="IPR027417">
    <property type="entry name" value="P-loop_NTPase"/>
</dbReference>
<dbReference type="SUPFAM" id="SSF46894">
    <property type="entry name" value="C-terminal effector domain of the bipartite response regulators"/>
    <property type="match status" value="1"/>
</dbReference>
<dbReference type="Gene3D" id="1.10.10.10">
    <property type="entry name" value="Winged helix-like DNA-binding domain superfamily/Winged helix DNA-binding domain"/>
    <property type="match status" value="1"/>
</dbReference>
<dbReference type="PANTHER" id="PTHR16305">
    <property type="entry name" value="TESTICULAR SOLUBLE ADENYLYL CYCLASE"/>
    <property type="match status" value="1"/>
</dbReference>
<dbReference type="PRINTS" id="PR00038">
    <property type="entry name" value="HTHLUXR"/>
</dbReference>
<dbReference type="OrthoDB" id="134933at2"/>
<dbReference type="GO" id="GO:0005524">
    <property type="term" value="F:ATP binding"/>
    <property type="evidence" value="ECO:0007669"/>
    <property type="project" value="UniProtKB-KW"/>
</dbReference>
<evidence type="ECO:0000256" key="1">
    <source>
        <dbReference type="ARBA" id="ARBA00022741"/>
    </source>
</evidence>
<dbReference type="SUPFAM" id="SSF52540">
    <property type="entry name" value="P-loop containing nucleoside triphosphate hydrolases"/>
    <property type="match status" value="1"/>
</dbReference>
<dbReference type="PANTHER" id="PTHR16305:SF35">
    <property type="entry name" value="TRANSCRIPTIONAL ACTIVATOR DOMAIN"/>
    <property type="match status" value="1"/>
</dbReference>
<dbReference type="PROSITE" id="PS50043">
    <property type="entry name" value="HTH_LUXR_2"/>
    <property type="match status" value="1"/>
</dbReference>
<keyword evidence="2" id="KW-0067">ATP-binding</keyword>
<dbReference type="GO" id="GO:0003677">
    <property type="term" value="F:DNA binding"/>
    <property type="evidence" value="ECO:0007669"/>
    <property type="project" value="InterPro"/>
</dbReference>
<accession>A0A344LHV1</accession>
<dbReference type="InterPro" id="IPR000792">
    <property type="entry name" value="Tscrpt_reg_LuxR_C"/>
</dbReference>
<keyword evidence="1" id="KW-0547">Nucleotide-binding</keyword>
<evidence type="ECO:0000313" key="5">
    <source>
        <dbReference type="Proteomes" id="UP000250434"/>
    </source>
</evidence>
<dbReference type="RefSeq" id="WP_113696682.1">
    <property type="nucleotide sequence ID" value="NZ_CP015163.1"/>
</dbReference>
<dbReference type="KEGG" id="aab:A4R43_38485"/>
<dbReference type="PROSITE" id="PS00622">
    <property type="entry name" value="HTH_LUXR_1"/>
    <property type="match status" value="1"/>
</dbReference>
<dbReference type="InterPro" id="IPR016032">
    <property type="entry name" value="Sig_transdc_resp-reg_C-effctor"/>
</dbReference>
<dbReference type="GO" id="GO:0005737">
    <property type="term" value="C:cytoplasm"/>
    <property type="evidence" value="ECO:0007669"/>
    <property type="project" value="TreeGrafter"/>
</dbReference>
<evidence type="ECO:0000259" key="3">
    <source>
        <dbReference type="PROSITE" id="PS50043"/>
    </source>
</evidence>
<dbReference type="SMART" id="SM00421">
    <property type="entry name" value="HTH_LUXR"/>
    <property type="match status" value="1"/>
</dbReference>
<dbReference type="AlphaFoldDB" id="A0A344LHV1"/>
<name>A0A344LHV1_9PSEU</name>
<protein>
    <recommendedName>
        <fullName evidence="3">HTH luxR-type domain-containing protein</fullName>
    </recommendedName>
</protein>
<dbReference type="CDD" id="cd06170">
    <property type="entry name" value="LuxR_C_like"/>
    <property type="match status" value="1"/>
</dbReference>
<dbReference type="Pfam" id="PF00196">
    <property type="entry name" value="GerE"/>
    <property type="match status" value="1"/>
</dbReference>
<evidence type="ECO:0000256" key="2">
    <source>
        <dbReference type="ARBA" id="ARBA00022840"/>
    </source>
</evidence>
<sequence length="911" mass="97537">MADCGAGLPAGLVEREAQWARLTGLLGAGGHVVRLTGPVATGKTELLTALAAAAGRPHCGASCTREESALPFGVVHQLFRGLDLPPDTADRLRRVLEIGAGEVSARELARVRHTLCRILLDRAPVLVTVDDVQHADAESLHWLGYLLRRLNTADVLLVLTEVDSPRSGHSPLHDELARQGCVHLELPPLTEDGVAALAAEQLGGRRARRLAPKLYPVTGGSPLLVRAVLADLPEQPGEVVPGPCYREGLLSSLHRCEPEVLAVARSLAVLGDTATPSTTLMIAELGGLPVSAVDSAIDLLNAAELLEHGQFRHPEARAAVLADMSADDRRARSLAAARLRHDQGASAGEVAPYLLDAEDAHSPWTVPVLVEAADHALRDERIEEAVRLLDLAHRVCPGRGERAAIAARLARAEWRVNPSAAARRLPPLAASADRLAEPDALALVRQLLWDGQFTEAKRALEAVEKADRPVSRAGEDARAMELWLACSHPALASRGPVPVDTARRSLDLTTGPALKATAALAGVLASGPGEQAVTDAEQVLEGARPSDSVSWGPETAMSALLALVYADRLEVAQTACERLLPEARTPVSRALYAAARAEIAVRRGELPVAVEQAQAALDLLPPTGWGVGAGLPLGALVTALTRMGRHADAAKRLEQPVPEAMFQSRHGLHYLAARGTHYLATSRHYAALADFLACGELMTSWGLDVPGLVPWRTSAAEAWLRHGNRDEARRLVNEQLAKLGPGGSRTRGTALRLLAATSQPHTRPQLLADAVSILEEHGDQYELALALADLSRTHQALREHRRAWTVARRAWHVANACDAVELCEELLPSRSKPEVARRRTPAAKGIDALTDAERRVAALAAVGYTNREIASKLFITPSTIEQHLTRVYRKLNVKYRKDLPADLLTDLAGTA</sequence>
<evidence type="ECO:0000313" key="4">
    <source>
        <dbReference type="EMBL" id="AXB47625.1"/>
    </source>
</evidence>
<dbReference type="Pfam" id="PF13191">
    <property type="entry name" value="AAA_16"/>
    <property type="match status" value="1"/>
</dbReference>
<keyword evidence="5" id="KW-1185">Reference proteome</keyword>
<dbReference type="InterPro" id="IPR036388">
    <property type="entry name" value="WH-like_DNA-bd_sf"/>
</dbReference>
<organism evidence="4 5">
    <name type="scientific">Amycolatopsis albispora</name>
    <dbReference type="NCBI Taxonomy" id="1804986"/>
    <lineage>
        <taxon>Bacteria</taxon>
        <taxon>Bacillati</taxon>
        <taxon>Actinomycetota</taxon>
        <taxon>Actinomycetes</taxon>
        <taxon>Pseudonocardiales</taxon>
        <taxon>Pseudonocardiaceae</taxon>
        <taxon>Amycolatopsis</taxon>
    </lineage>
</organism>
<dbReference type="InterPro" id="IPR041664">
    <property type="entry name" value="AAA_16"/>
</dbReference>
<reference evidence="4 5" key="1">
    <citation type="submission" date="2016-04" db="EMBL/GenBank/DDBJ databases">
        <title>Complete genome sequence and analysis of deep-sea sediment isolate, Amycolatopsis sp. WP1.</title>
        <authorList>
            <person name="Wang H."/>
            <person name="Chen S."/>
            <person name="Wu Q."/>
        </authorList>
    </citation>
    <scope>NUCLEOTIDE SEQUENCE [LARGE SCALE GENOMIC DNA]</scope>
    <source>
        <strain evidence="4 5">WP1</strain>
    </source>
</reference>
<dbReference type="EMBL" id="CP015163">
    <property type="protein sequence ID" value="AXB47625.1"/>
    <property type="molecule type" value="Genomic_DNA"/>
</dbReference>
<dbReference type="GO" id="GO:0004016">
    <property type="term" value="F:adenylate cyclase activity"/>
    <property type="evidence" value="ECO:0007669"/>
    <property type="project" value="TreeGrafter"/>
</dbReference>
<proteinExistence type="predicted"/>
<feature type="domain" description="HTH luxR-type" evidence="3">
    <location>
        <begin position="842"/>
        <end position="907"/>
    </location>
</feature>
<dbReference type="GO" id="GO:0006355">
    <property type="term" value="P:regulation of DNA-templated transcription"/>
    <property type="evidence" value="ECO:0007669"/>
    <property type="project" value="InterPro"/>
</dbReference>